<dbReference type="Pfam" id="PF01593">
    <property type="entry name" value="Amino_oxidase"/>
    <property type="match status" value="1"/>
</dbReference>
<feature type="domain" description="Amine oxidase" evidence="1">
    <location>
        <begin position="11"/>
        <end position="421"/>
    </location>
</feature>
<dbReference type="InterPro" id="IPR050464">
    <property type="entry name" value="Zeta_carotene_desat/Oxidored"/>
</dbReference>
<dbReference type="PANTHER" id="PTHR42923">
    <property type="entry name" value="PROTOPORPHYRINOGEN OXIDASE"/>
    <property type="match status" value="1"/>
</dbReference>
<dbReference type="NCBIfam" id="NF005560">
    <property type="entry name" value="PRK07233.1"/>
    <property type="match status" value="1"/>
</dbReference>
<dbReference type="InterPro" id="IPR002937">
    <property type="entry name" value="Amino_oxidase"/>
</dbReference>
<protein>
    <recommendedName>
        <fullName evidence="1">Amine oxidase domain-containing protein</fullName>
    </recommendedName>
</protein>
<comment type="caution">
    <text evidence="2">The sequence shown here is derived from an EMBL/GenBank/DDBJ whole genome shotgun (WGS) entry which is preliminary data.</text>
</comment>
<sequence>MKVAIIGAGFGGLASAYKLAQGGSDVTVFEADTKPGGLAIGFKEPKWKWTIEKHYHHLFYSDWAIRNLAEEIGQELIYLQPKTSTYYHGKIYQLDTPMSLMKFTALPLRERIRTGAVIAYLKMIRDWEKLEKITAKSFLTKYMGNTSWKVLWQPLFEKKFGNYADEISAAWFWTRINKRSSSLGYPKGGFLAFAERLDTVIRKNDGKIFYNTSVYKISEENGKITITTGNGKYEFDKVICTLPTPLFLKMAVDLPINYKAKLSPLKGLGAINMVISLKHQFLEDGTYWLNINDLNFPFLAVVEHTNYMNKEYYDNAHLMYIGNYLPHNHDYFQKTDDELFGIFYPYLNKINPKFRKSWINNIYVFKTPFAQPILPLNYSKSIPPFVTPIQGLYLSNIQQVYPWDRGTNYAVENGLEVAKLIIHD</sequence>
<name>A0A1F7YJP4_9BACT</name>
<gene>
    <name evidence="2" type="ORF">A2628_02185</name>
</gene>
<dbReference type="Proteomes" id="UP000179221">
    <property type="component" value="Unassembled WGS sequence"/>
</dbReference>
<dbReference type="PANTHER" id="PTHR42923:SF46">
    <property type="entry name" value="AMINE OXIDASE"/>
    <property type="match status" value="1"/>
</dbReference>
<accession>A0A1F7YJP4</accession>
<evidence type="ECO:0000259" key="1">
    <source>
        <dbReference type="Pfam" id="PF01593"/>
    </source>
</evidence>
<dbReference type="Gene3D" id="3.50.50.60">
    <property type="entry name" value="FAD/NAD(P)-binding domain"/>
    <property type="match status" value="1"/>
</dbReference>
<reference evidence="2 3" key="1">
    <citation type="journal article" date="2016" name="Nat. Commun.">
        <title>Thousands of microbial genomes shed light on interconnected biogeochemical processes in an aquifer system.</title>
        <authorList>
            <person name="Anantharaman K."/>
            <person name="Brown C.T."/>
            <person name="Hug L.A."/>
            <person name="Sharon I."/>
            <person name="Castelle C.J."/>
            <person name="Probst A.J."/>
            <person name="Thomas B.C."/>
            <person name="Singh A."/>
            <person name="Wilkins M.J."/>
            <person name="Karaoz U."/>
            <person name="Brodie E.L."/>
            <person name="Williams K.H."/>
            <person name="Hubbard S.S."/>
            <person name="Banfield J.F."/>
        </authorList>
    </citation>
    <scope>NUCLEOTIDE SEQUENCE [LARGE SCALE GENOMIC DNA]</scope>
</reference>
<evidence type="ECO:0000313" key="2">
    <source>
        <dbReference type="EMBL" id="OGM27574.1"/>
    </source>
</evidence>
<proteinExistence type="predicted"/>
<dbReference type="PRINTS" id="PR00419">
    <property type="entry name" value="ADXRDTASE"/>
</dbReference>
<dbReference type="AlphaFoldDB" id="A0A1F7YJP4"/>
<dbReference type="EMBL" id="MGGL01000004">
    <property type="protein sequence ID" value="OGM27574.1"/>
    <property type="molecule type" value="Genomic_DNA"/>
</dbReference>
<dbReference type="GO" id="GO:0016491">
    <property type="term" value="F:oxidoreductase activity"/>
    <property type="evidence" value="ECO:0007669"/>
    <property type="project" value="InterPro"/>
</dbReference>
<dbReference type="SUPFAM" id="SSF51905">
    <property type="entry name" value="FAD/NAD(P)-binding domain"/>
    <property type="match status" value="1"/>
</dbReference>
<evidence type="ECO:0000313" key="3">
    <source>
        <dbReference type="Proteomes" id="UP000179221"/>
    </source>
</evidence>
<dbReference type="InterPro" id="IPR036188">
    <property type="entry name" value="FAD/NAD-bd_sf"/>
</dbReference>
<organism evidence="2 3">
    <name type="scientific">Candidatus Woesebacteria bacterium RIFCSPHIGHO2_01_FULL_40_22</name>
    <dbReference type="NCBI Taxonomy" id="1802499"/>
    <lineage>
        <taxon>Bacteria</taxon>
        <taxon>Candidatus Woeseibacteriota</taxon>
    </lineage>
</organism>